<gene>
    <name evidence="3" type="ORF">TSOC_008230</name>
</gene>
<evidence type="ECO:0000313" key="3">
    <source>
        <dbReference type="EMBL" id="PNH05500.1"/>
    </source>
</evidence>
<feature type="compositionally biased region" description="Gly residues" evidence="1">
    <location>
        <begin position="291"/>
        <end position="301"/>
    </location>
</feature>
<evidence type="ECO:0000256" key="2">
    <source>
        <dbReference type="SAM" id="Phobius"/>
    </source>
</evidence>
<feature type="compositionally biased region" description="Low complexity" evidence="1">
    <location>
        <begin position="229"/>
        <end position="250"/>
    </location>
</feature>
<organism evidence="3 4">
    <name type="scientific">Tetrabaena socialis</name>
    <dbReference type="NCBI Taxonomy" id="47790"/>
    <lineage>
        <taxon>Eukaryota</taxon>
        <taxon>Viridiplantae</taxon>
        <taxon>Chlorophyta</taxon>
        <taxon>core chlorophytes</taxon>
        <taxon>Chlorophyceae</taxon>
        <taxon>CS clade</taxon>
        <taxon>Chlamydomonadales</taxon>
        <taxon>Tetrabaenaceae</taxon>
        <taxon>Tetrabaena</taxon>
    </lineage>
</organism>
<feature type="compositionally biased region" description="Low complexity" evidence="1">
    <location>
        <begin position="307"/>
        <end position="322"/>
    </location>
</feature>
<protein>
    <submittedName>
        <fullName evidence="3">Uncharacterized protein</fullName>
    </submittedName>
</protein>
<feature type="region of interest" description="Disordered" evidence="1">
    <location>
        <begin position="203"/>
        <end position="470"/>
    </location>
</feature>
<feature type="region of interest" description="Disordered" evidence="1">
    <location>
        <begin position="492"/>
        <end position="558"/>
    </location>
</feature>
<sequence>MAEEPPGPPGLLPLGPVRAPSSVGDPPACLALKPAAVPGDRAWPLLAAAELDGRRMAAPGVWGVVPPPPVVVVPKPGRLLGGPQGCGQAFDRCVSAVLSPSKAAALAAVLAKRTAAWGASWTARRRDRGPAVPLLLPHRAPGGGGGVARGVGAAGAVAVQGGGVGGGAGKADGCLGRFLDRPAAGPGAGGAAIAAAPGPPRLIGPAANSPAPPRVGSRPAASSCERCTAPHGSGAPHSAASPSSCAVSAATMKGGTREGGSEASQAAMAPRTVGTRPGWKVRPHKRSSPGASGGAGSGAEEGGQHGRSSQPRRSSASSSSSSADEDSGDPLTSFSSSSNGDDEPSSSSSSSSDDDDEPSSSSSSTSDDDDDPTTSSCPCPATDGTRLTANVAARPGTARKTSTSPATAPRCSKPGVAGSRVTKREGSGVAITSEKMPAGGASMARGTTMRPPGTSGRNSTRPGGGGGGGGHLCRCGSRHVAHCKAAGCPVPARNQWPRQCQTRGRRQRRRPPVPQQLPARGALRRSVMTRAGSCGDIMDENTPAGGSRIARGRRPRPGVSATSVMAHWAVGKAEKTPAGGASIASVTATCWLPGPGPEPVAAPVPDPGAEAAAAATCAAAAAGTWRTEKVAGRPSTGRKTRPGASATSVMAPWAVGKVEKTPAACLAMEPAAVPGGRAWPLLVAAELDGRRMAAPGVWGAAPPPPVVMMLLLLLLLLLLLDLRGPGSGRPKPDRLLGVP</sequence>
<reference evidence="3 4" key="1">
    <citation type="journal article" date="2017" name="Mol. Biol. Evol.">
        <title>The 4-celled Tetrabaena socialis nuclear genome reveals the essential components for genetic control of cell number at the origin of multicellularity in the volvocine lineage.</title>
        <authorList>
            <person name="Featherston J."/>
            <person name="Arakaki Y."/>
            <person name="Hanschen E.R."/>
            <person name="Ferris P.J."/>
            <person name="Michod R.E."/>
            <person name="Olson B.J.S.C."/>
            <person name="Nozaki H."/>
            <person name="Durand P.M."/>
        </authorList>
    </citation>
    <scope>NUCLEOTIDE SEQUENCE [LARGE SCALE GENOMIC DNA]</scope>
    <source>
        <strain evidence="3 4">NIES-571</strain>
    </source>
</reference>
<dbReference type="AlphaFoldDB" id="A0A2J7ZZ02"/>
<keyword evidence="4" id="KW-1185">Reference proteome</keyword>
<name>A0A2J7ZZ02_9CHLO</name>
<dbReference type="Proteomes" id="UP000236333">
    <property type="component" value="Unassembled WGS sequence"/>
</dbReference>
<dbReference type="EMBL" id="PGGS01000300">
    <property type="protein sequence ID" value="PNH05500.1"/>
    <property type="molecule type" value="Genomic_DNA"/>
</dbReference>
<comment type="caution">
    <text evidence="3">The sequence shown here is derived from an EMBL/GenBank/DDBJ whole genome shotgun (WGS) entry which is preliminary data.</text>
</comment>
<evidence type="ECO:0000313" key="4">
    <source>
        <dbReference type="Proteomes" id="UP000236333"/>
    </source>
</evidence>
<feature type="region of interest" description="Disordered" evidence="1">
    <location>
        <begin position="626"/>
        <end position="645"/>
    </location>
</feature>
<evidence type="ECO:0000256" key="1">
    <source>
        <dbReference type="SAM" id="MobiDB-lite"/>
    </source>
</evidence>
<feature type="transmembrane region" description="Helical" evidence="2">
    <location>
        <begin position="705"/>
        <end position="722"/>
    </location>
</feature>
<keyword evidence="2" id="KW-1133">Transmembrane helix</keyword>
<proteinExistence type="predicted"/>
<keyword evidence="2" id="KW-0472">Membrane</keyword>
<keyword evidence="2" id="KW-0812">Transmembrane</keyword>
<accession>A0A2J7ZZ02</accession>
<feature type="compositionally biased region" description="Low complexity" evidence="1">
    <location>
        <begin position="333"/>
        <end position="351"/>
    </location>
</feature>